<proteinExistence type="predicted"/>
<name>A0ABM1VXN2_APLCA</name>
<feature type="region of interest" description="Disordered" evidence="1">
    <location>
        <begin position="289"/>
        <end position="318"/>
    </location>
</feature>
<evidence type="ECO:0000313" key="2">
    <source>
        <dbReference type="Proteomes" id="UP000694888"/>
    </source>
</evidence>
<keyword evidence="2" id="KW-1185">Reference proteome</keyword>
<feature type="compositionally biased region" description="Acidic residues" evidence="1">
    <location>
        <begin position="99"/>
        <end position="158"/>
    </location>
</feature>
<feature type="compositionally biased region" description="Basic and acidic residues" evidence="1">
    <location>
        <begin position="85"/>
        <end position="98"/>
    </location>
</feature>
<feature type="compositionally biased region" description="Low complexity" evidence="1">
    <location>
        <begin position="56"/>
        <end position="69"/>
    </location>
</feature>
<feature type="compositionally biased region" description="Acidic residues" evidence="1">
    <location>
        <begin position="70"/>
        <end position="81"/>
    </location>
</feature>
<reference evidence="3" key="1">
    <citation type="submission" date="2025-08" db="UniProtKB">
        <authorList>
            <consortium name="RefSeq"/>
        </authorList>
    </citation>
    <scope>IDENTIFICATION</scope>
</reference>
<sequence length="318" mass="34677">MQKWDGCVVYDADFLFINVVANWPGSVHDPRVLRLSPLFETFEGNQRPLQGIILGENSSESESTSSSSESESDDDMDEDNNPSDATERGRTAAERGWGESDEVGEDEDVVGGGDEDERGEDEDGGEDDGGEDEDGGEGKDDCEDEGGDGEGAGGEDEDERHFGGNEWSESSMSSSCTAVHFTAFYNTHGSIETPVRLNTYRDAAKGRLPTRHRVQQGDTARKSLAGVRTTLEVYSQSDGKKSRLPTKIGQQQKKRFNNRLCAEGHYTRPSRPNPGQKWRLGLGSHTSATRIPFPKSYGSHPTVNRVPRAAGIQGPFLA</sequence>
<evidence type="ECO:0000313" key="3">
    <source>
        <dbReference type="RefSeq" id="XP_035827175.1"/>
    </source>
</evidence>
<dbReference type="Proteomes" id="UP000694888">
    <property type="component" value="Unplaced"/>
</dbReference>
<feature type="region of interest" description="Disordered" evidence="1">
    <location>
        <begin position="54"/>
        <end position="171"/>
    </location>
</feature>
<dbReference type="GeneID" id="106012548"/>
<accession>A0ABM1VXN2</accession>
<dbReference type="RefSeq" id="XP_035827175.1">
    <property type="nucleotide sequence ID" value="XM_035971282.1"/>
</dbReference>
<gene>
    <name evidence="3" type="primary">LOC106012548</name>
</gene>
<protein>
    <submittedName>
        <fullName evidence="3">Protein BFR2-like</fullName>
    </submittedName>
</protein>
<organism evidence="2 3">
    <name type="scientific">Aplysia californica</name>
    <name type="common">California sea hare</name>
    <dbReference type="NCBI Taxonomy" id="6500"/>
    <lineage>
        <taxon>Eukaryota</taxon>
        <taxon>Metazoa</taxon>
        <taxon>Spiralia</taxon>
        <taxon>Lophotrochozoa</taxon>
        <taxon>Mollusca</taxon>
        <taxon>Gastropoda</taxon>
        <taxon>Heterobranchia</taxon>
        <taxon>Euthyneura</taxon>
        <taxon>Tectipleura</taxon>
        <taxon>Aplysiida</taxon>
        <taxon>Aplysioidea</taxon>
        <taxon>Aplysiidae</taxon>
        <taxon>Aplysia</taxon>
    </lineage>
</organism>
<evidence type="ECO:0000256" key="1">
    <source>
        <dbReference type="SAM" id="MobiDB-lite"/>
    </source>
</evidence>